<gene>
    <name evidence="7" type="ORF">PECAL_6P20680</name>
</gene>
<dbReference type="SUPFAM" id="SSF103481">
    <property type="entry name" value="Multidrug resistance efflux transporter EmrE"/>
    <property type="match status" value="2"/>
</dbReference>
<evidence type="ECO:0000256" key="3">
    <source>
        <dbReference type="ARBA" id="ARBA00022989"/>
    </source>
</evidence>
<dbReference type="EMBL" id="CAKKNE010000006">
    <property type="protein sequence ID" value="CAH0380415.1"/>
    <property type="molecule type" value="Genomic_DNA"/>
</dbReference>
<evidence type="ECO:0000259" key="6">
    <source>
        <dbReference type="Pfam" id="PF00892"/>
    </source>
</evidence>
<evidence type="ECO:0000256" key="1">
    <source>
        <dbReference type="ARBA" id="ARBA00004141"/>
    </source>
</evidence>
<evidence type="ECO:0000256" key="4">
    <source>
        <dbReference type="ARBA" id="ARBA00023136"/>
    </source>
</evidence>
<feature type="domain" description="EamA" evidence="6">
    <location>
        <begin position="55"/>
        <end position="181"/>
    </location>
</feature>
<evidence type="ECO:0000256" key="5">
    <source>
        <dbReference type="SAM" id="Phobius"/>
    </source>
</evidence>
<accession>A0A8J2T3W8</accession>
<feature type="transmembrane region" description="Helical" evidence="5">
    <location>
        <begin position="190"/>
        <end position="211"/>
    </location>
</feature>
<sequence>MAAAGFYTRKLWNCARPLGQARQFDILNQPKRPNAAMLEPTDHTRPQRPHTVYAALLLIQLNFAIGAVAAALALPKTEPLTFALIREVCAACLLTAYALKQGEPAAPPRGSRALMARLGACACATQVLAIVGLKLSADPTAFALWQPAQPVVVAGVSILLRWDRPDAGRVVGVVLAALGCYTAAKTRGGAGLAAHGCFALAAAAGASYQLVSKPATRRHAPVAVAAWAYSYAAVGTALSAAALWACGISLCPECSSFYSVPLEAWPALAWWIICSTCVNYALMMWCVKRSSPTLVSAASALQPPLAAVCALIAIALSGGAAACGAGEGRCVAAPTVRDGVAACLIVCGVLAVARSEKSAAATASPPAEYVRVPVEGVA</sequence>
<keyword evidence="2 5" id="KW-0812">Transmembrane</keyword>
<dbReference type="GO" id="GO:0016020">
    <property type="term" value="C:membrane"/>
    <property type="evidence" value="ECO:0007669"/>
    <property type="project" value="UniProtKB-SubCell"/>
</dbReference>
<evidence type="ECO:0000313" key="8">
    <source>
        <dbReference type="Proteomes" id="UP000789595"/>
    </source>
</evidence>
<dbReference type="PANTHER" id="PTHR32322">
    <property type="entry name" value="INNER MEMBRANE TRANSPORTER"/>
    <property type="match status" value="1"/>
</dbReference>
<evidence type="ECO:0000313" key="7">
    <source>
        <dbReference type="EMBL" id="CAH0380415.1"/>
    </source>
</evidence>
<dbReference type="Pfam" id="PF00892">
    <property type="entry name" value="EamA"/>
    <property type="match status" value="1"/>
</dbReference>
<keyword evidence="8" id="KW-1185">Reference proteome</keyword>
<dbReference type="InterPro" id="IPR037185">
    <property type="entry name" value="EmrE-like"/>
</dbReference>
<organism evidence="7 8">
    <name type="scientific">Pelagomonas calceolata</name>
    <dbReference type="NCBI Taxonomy" id="35677"/>
    <lineage>
        <taxon>Eukaryota</taxon>
        <taxon>Sar</taxon>
        <taxon>Stramenopiles</taxon>
        <taxon>Ochrophyta</taxon>
        <taxon>Pelagophyceae</taxon>
        <taxon>Pelagomonadales</taxon>
        <taxon>Pelagomonadaceae</taxon>
        <taxon>Pelagomonas</taxon>
    </lineage>
</organism>
<evidence type="ECO:0000256" key="2">
    <source>
        <dbReference type="ARBA" id="ARBA00022692"/>
    </source>
</evidence>
<feature type="transmembrane region" description="Helical" evidence="5">
    <location>
        <begin position="52"/>
        <end position="74"/>
    </location>
</feature>
<dbReference type="InterPro" id="IPR000620">
    <property type="entry name" value="EamA_dom"/>
</dbReference>
<proteinExistence type="predicted"/>
<protein>
    <recommendedName>
        <fullName evidence="6">EamA domain-containing protein</fullName>
    </recommendedName>
</protein>
<feature type="transmembrane region" description="Helical" evidence="5">
    <location>
        <begin position="141"/>
        <end position="160"/>
    </location>
</feature>
<dbReference type="OrthoDB" id="1728340at2759"/>
<keyword evidence="3 5" id="KW-1133">Transmembrane helix</keyword>
<feature type="transmembrane region" description="Helical" evidence="5">
    <location>
        <begin position="223"/>
        <end position="244"/>
    </location>
</feature>
<dbReference type="InterPro" id="IPR050638">
    <property type="entry name" value="AA-Vitamin_Transporters"/>
</dbReference>
<comment type="subcellular location">
    <subcellularLocation>
        <location evidence="1">Membrane</location>
        <topology evidence="1">Multi-pass membrane protein</topology>
    </subcellularLocation>
</comment>
<dbReference type="AlphaFoldDB" id="A0A8J2T3W8"/>
<keyword evidence="4 5" id="KW-0472">Membrane</keyword>
<name>A0A8J2T3W8_9STRA</name>
<dbReference type="Proteomes" id="UP000789595">
    <property type="component" value="Unassembled WGS sequence"/>
</dbReference>
<feature type="transmembrane region" description="Helical" evidence="5">
    <location>
        <begin position="264"/>
        <end position="282"/>
    </location>
</feature>
<dbReference type="PANTHER" id="PTHR32322:SF2">
    <property type="entry name" value="EAMA DOMAIN-CONTAINING PROTEIN"/>
    <property type="match status" value="1"/>
</dbReference>
<reference evidence="7" key="1">
    <citation type="submission" date="2021-11" db="EMBL/GenBank/DDBJ databases">
        <authorList>
            <consortium name="Genoscope - CEA"/>
            <person name="William W."/>
        </authorList>
    </citation>
    <scope>NUCLEOTIDE SEQUENCE</scope>
</reference>
<comment type="caution">
    <text evidence="7">The sequence shown here is derived from an EMBL/GenBank/DDBJ whole genome shotgun (WGS) entry which is preliminary data.</text>
</comment>
<feature type="transmembrane region" description="Helical" evidence="5">
    <location>
        <begin position="294"/>
        <end position="316"/>
    </location>
</feature>
<feature type="transmembrane region" description="Helical" evidence="5">
    <location>
        <begin position="167"/>
        <end position="184"/>
    </location>
</feature>